<comment type="caution">
    <text evidence="1">The sequence shown here is derived from an EMBL/GenBank/DDBJ whole genome shotgun (WGS) entry which is preliminary data.</text>
</comment>
<protein>
    <recommendedName>
        <fullName evidence="3">Carboxypeptidase-like protein</fullName>
    </recommendedName>
</protein>
<evidence type="ECO:0008006" key="3">
    <source>
        <dbReference type="Google" id="ProtNLM"/>
    </source>
</evidence>
<dbReference type="RefSeq" id="WP_345213314.1">
    <property type="nucleotide sequence ID" value="NZ_BAABFT010000016.1"/>
</dbReference>
<dbReference type="Proteomes" id="UP001500582">
    <property type="component" value="Unassembled WGS sequence"/>
</dbReference>
<evidence type="ECO:0000313" key="2">
    <source>
        <dbReference type="Proteomes" id="UP001500582"/>
    </source>
</evidence>
<dbReference type="SUPFAM" id="SSF49464">
    <property type="entry name" value="Carboxypeptidase regulatory domain-like"/>
    <property type="match status" value="1"/>
</dbReference>
<dbReference type="EMBL" id="BAABFT010000016">
    <property type="protein sequence ID" value="GAA4335626.1"/>
    <property type="molecule type" value="Genomic_DNA"/>
</dbReference>
<name>A0ABP8H8L0_9SPHI</name>
<keyword evidence="2" id="KW-1185">Reference proteome</keyword>
<dbReference type="Gene3D" id="2.60.40.1120">
    <property type="entry name" value="Carboxypeptidase-like, regulatory domain"/>
    <property type="match status" value="1"/>
</dbReference>
<proteinExistence type="predicted"/>
<organism evidence="1 2">
    <name type="scientific">Mucilaginibacter gynuensis</name>
    <dbReference type="NCBI Taxonomy" id="1302236"/>
    <lineage>
        <taxon>Bacteria</taxon>
        <taxon>Pseudomonadati</taxon>
        <taxon>Bacteroidota</taxon>
        <taxon>Sphingobacteriia</taxon>
        <taxon>Sphingobacteriales</taxon>
        <taxon>Sphingobacteriaceae</taxon>
        <taxon>Mucilaginibacter</taxon>
    </lineage>
</organism>
<dbReference type="InterPro" id="IPR008969">
    <property type="entry name" value="CarboxyPept-like_regulatory"/>
</dbReference>
<gene>
    <name evidence="1" type="ORF">GCM10023149_43690</name>
</gene>
<accession>A0ABP8H8L0</accession>
<evidence type="ECO:0000313" key="1">
    <source>
        <dbReference type="EMBL" id="GAA4335626.1"/>
    </source>
</evidence>
<reference evidence="2" key="1">
    <citation type="journal article" date="2019" name="Int. J. Syst. Evol. Microbiol.">
        <title>The Global Catalogue of Microorganisms (GCM) 10K type strain sequencing project: providing services to taxonomists for standard genome sequencing and annotation.</title>
        <authorList>
            <consortium name="The Broad Institute Genomics Platform"/>
            <consortium name="The Broad Institute Genome Sequencing Center for Infectious Disease"/>
            <person name="Wu L."/>
            <person name="Ma J."/>
        </authorList>
    </citation>
    <scope>NUCLEOTIDE SEQUENCE [LARGE SCALE GENOMIC DNA]</scope>
    <source>
        <strain evidence="2">JCM 17705</strain>
    </source>
</reference>
<dbReference type="Pfam" id="PF13715">
    <property type="entry name" value="CarbopepD_reg_2"/>
    <property type="match status" value="1"/>
</dbReference>
<sequence>MRTIFLIFLYLLPLGCLAQYSITGKIVNATDNTAFPDASVLLSNTTVGTKSNDDGSFTLNNVMPGKYTLIVSAVGFEKYQQEIMVNKNIAVNNITLKVKTTVLQDVTIKLDPNRNKYLAMFTKQFLGSKGNALQCKILNPEVLRFDFDQAANVLYAYADDFIELENKALGYKIKYLLKYFSTNESYGQTSYTGEHVFEKLTGDAKAEKEWEENRKEAYNGSPKHFFRSLIANNLKKEKFYVFKVTREGWSLLPNKLLIKKLIDKDTLRLKNITDADISSTSFGKPGNERLKLVQPKLERADIFSKTDQPGLYALRFDDLLTHLMFVMYTKKTVLKNTYYFVNTSFTIDKSATFIIFSKPYALFDDNGIVASSGSIVFSGEWSDSRIGELLPADYWPDK</sequence>